<organism evidence="3 4">
    <name type="scientific">Methylocystis parvus</name>
    <dbReference type="NCBI Taxonomy" id="134"/>
    <lineage>
        <taxon>Bacteria</taxon>
        <taxon>Pseudomonadati</taxon>
        <taxon>Pseudomonadota</taxon>
        <taxon>Alphaproteobacteria</taxon>
        <taxon>Hyphomicrobiales</taxon>
        <taxon>Methylocystaceae</taxon>
        <taxon>Methylocystis</taxon>
    </lineage>
</organism>
<dbReference type="KEGG" id="mpar:F7D14_04605"/>
<accession>A0A6B8LWR9</accession>
<feature type="chain" id="PRO_5025507784" evidence="2">
    <location>
        <begin position="23"/>
        <end position="86"/>
    </location>
</feature>
<proteinExistence type="predicted"/>
<keyword evidence="4" id="KW-1185">Reference proteome</keyword>
<reference evidence="3 4" key="1">
    <citation type="submission" date="2019-09" db="EMBL/GenBank/DDBJ databases">
        <title>Isolation and complete genome sequencing of Methylocystis species.</title>
        <authorList>
            <person name="Rumah B.L."/>
            <person name="Stead C.E."/>
            <person name="Stevens B.C."/>
            <person name="Minton N.P."/>
            <person name="Grosse-Honebrink A."/>
            <person name="Zhang Y."/>
        </authorList>
    </citation>
    <scope>NUCLEOTIDE SEQUENCE [LARGE SCALE GENOMIC DNA]</scope>
    <source>
        <strain evidence="3 4">BRCS2</strain>
    </source>
</reference>
<evidence type="ECO:0000313" key="4">
    <source>
        <dbReference type="Proteomes" id="UP000422569"/>
    </source>
</evidence>
<name>A0A6B8LWR9_9HYPH</name>
<evidence type="ECO:0000313" key="3">
    <source>
        <dbReference type="EMBL" id="QGM96827.1"/>
    </source>
</evidence>
<dbReference type="AlphaFoldDB" id="A0A6B8LWR9"/>
<evidence type="ECO:0000256" key="2">
    <source>
        <dbReference type="SAM" id="SignalP"/>
    </source>
</evidence>
<gene>
    <name evidence="3" type="ORF">F7D14_04605</name>
</gene>
<dbReference type="Proteomes" id="UP000422569">
    <property type="component" value="Chromosome"/>
</dbReference>
<sequence length="86" mass="9273">MNRKFVAAALVAPLLAFGPATAYAHHCSKYHRHHARGMEQERYGSSKSMQNKDTGSRQNQGSSPQNLDQGGATDQGTSGSTKRQGI</sequence>
<dbReference type="EMBL" id="CP044331">
    <property type="protein sequence ID" value="QGM96827.1"/>
    <property type="molecule type" value="Genomic_DNA"/>
</dbReference>
<evidence type="ECO:0000256" key="1">
    <source>
        <dbReference type="SAM" id="MobiDB-lite"/>
    </source>
</evidence>
<keyword evidence="2" id="KW-0732">Signal</keyword>
<feature type="region of interest" description="Disordered" evidence="1">
    <location>
        <begin position="29"/>
        <end position="86"/>
    </location>
</feature>
<feature type="compositionally biased region" description="Polar residues" evidence="1">
    <location>
        <begin position="45"/>
        <end position="86"/>
    </location>
</feature>
<feature type="signal peptide" evidence="2">
    <location>
        <begin position="1"/>
        <end position="22"/>
    </location>
</feature>
<protein>
    <submittedName>
        <fullName evidence="3">Uncharacterized protein</fullName>
    </submittedName>
</protein>
<dbReference type="RefSeq" id="WP_016919597.1">
    <property type="nucleotide sequence ID" value="NZ_CP044331.1"/>
</dbReference>